<dbReference type="PROSITE" id="PS52016">
    <property type="entry name" value="TONB_DEPENDENT_REC_3"/>
    <property type="match status" value="1"/>
</dbReference>
<evidence type="ECO:0000256" key="8">
    <source>
        <dbReference type="ARBA" id="ARBA00023136"/>
    </source>
</evidence>
<feature type="domain" description="TonB-dependent receptor-like beta-barrel" evidence="13">
    <location>
        <begin position="313"/>
        <end position="744"/>
    </location>
</feature>
<feature type="signal peptide" evidence="12">
    <location>
        <begin position="1"/>
        <end position="28"/>
    </location>
</feature>
<accession>A0ABX0Q3D3</accession>
<proteinExistence type="inferred from homology"/>
<comment type="similarity">
    <text evidence="10 11">Belongs to the TonB-dependent receptor family.</text>
</comment>
<evidence type="ECO:0000256" key="10">
    <source>
        <dbReference type="PROSITE-ProRule" id="PRU01360"/>
    </source>
</evidence>
<evidence type="ECO:0000259" key="14">
    <source>
        <dbReference type="Pfam" id="PF07715"/>
    </source>
</evidence>
<dbReference type="InterPro" id="IPR039426">
    <property type="entry name" value="TonB-dep_rcpt-like"/>
</dbReference>
<dbReference type="PANTHER" id="PTHR30069:SF53">
    <property type="entry name" value="COLICIN I RECEPTOR-RELATED"/>
    <property type="match status" value="1"/>
</dbReference>
<gene>
    <name evidence="15" type="ORF">HBF26_07775</name>
</gene>
<dbReference type="RefSeq" id="WP_167124756.1">
    <property type="nucleotide sequence ID" value="NZ_JAAQQR010000003.1"/>
</dbReference>
<dbReference type="Pfam" id="PF07715">
    <property type="entry name" value="Plug"/>
    <property type="match status" value="1"/>
</dbReference>
<dbReference type="PANTHER" id="PTHR30069">
    <property type="entry name" value="TONB-DEPENDENT OUTER MEMBRANE RECEPTOR"/>
    <property type="match status" value="1"/>
</dbReference>
<evidence type="ECO:0000256" key="9">
    <source>
        <dbReference type="ARBA" id="ARBA00023237"/>
    </source>
</evidence>
<dbReference type="SUPFAM" id="SSF56935">
    <property type="entry name" value="Porins"/>
    <property type="match status" value="1"/>
</dbReference>
<evidence type="ECO:0000256" key="4">
    <source>
        <dbReference type="ARBA" id="ARBA00022692"/>
    </source>
</evidence>
<keyword evidence="3 10" id="KW-1134">Transmembrane beta strand</keyword>
<keyword evidence="2 10" id="KW-0813">Transport</keyword>
<evidence type="ECO:0000256" key="12">
    <source>
        <dbReference type="SAM" id="SignalP"/>
    </source>
</evidence>
<evidence type="ECO:0000256" key="2">
    <source>
        <dbReference type="ARBA" id="ARBA00022448"/>
    </source>
</evidence>
<keyword evidence="15" id="KW-0675">Receptor</keyword>
<dbReference type="InterPro" id="IPR000531">
    <property type="entry name" value="Beta-barrel_TonB"/>
</dbReference>
<evidence type="ECO:0000313" key="15">
    <source>
        <dbReference type="EMBL" id="NID04781.1"/>
    </source>
</evidence>
<evidence type="ECO:0000256" key="11">
    <source>
        <dbReference type="RuleBase" id="RU003357"/>
    </source>
</evidence>
<evidence type="ECO:0000259" key="13">
    <source>
        <dbReference type="Pfam" id="PF00593"/>
    </source>
</evidence>
<dbReference type="InterPro" id="IPR037066">
    <property type="entry name" value="Plug_dom_sf"/>
</dbReference>
<feature type="domain" description="TonB-dependent receptor plug" evidence="14">
    <location>
        <begin position="60"/>
        <end position="171"/>
    </location>
</feature>
<keyword evidence="4 10" id="KW-0812">Transmembrane</keyword>
<dbReference type="EMBL" id="JAAQQR010000003">
    <property type="protein sequence ID" value="NID04781.1"/>
    <property type="molecule type" value="Genomic_DNA"/>
</dbReference>
<feature type="chain" id="PRO_5046954105" evidence="12">
    <location>
        <begin position="29"/>
        <end position="768"/>
    </location>
</feature>
<dbReference type="InterPro" id="IPR012910">
    <property type="entry name" value="Plug_dom"/>
</dbReference>
<dbReference type="Proteomes" id="UP001429601">
    <property type="component" value="Unassembled WGS sequence"/>
</dbReference>
<evidence type="ECO:0000256" key="7">
    <source>
        <dbReference type="ARBA" id="ARBA00023077"/>
    </source>
</evidence>
<sequence>MPLPFLHGRALARAIACAMGATSLAAHAAEPDNPASDPQRATTLREVRVSATHAASSVDSDMPAAVETVSAAKLDHLNIVNTEDALKYLPAFGIRKRFVGDENATFSVRGTSNQQSARGLVYLDGLLLSNLLGNNWANPPRWSMAFPGNLARVDVIYGAYSALYPGNAIGATVLMTTRMPDRLEVTAEAQAFTQHVDTYGVDRDFGGSRQAATLGNRSGRFAFLVGVSHLKANGQPLVYATQSTSARPGLARPVTGAIADTGANGLPRQVVGINSEGQEATSQDEAHVRLTYDFTNELTGAFTAGYWKQDLSHRTDTFLRDAQGQPVWSGPVTIDGRQYTLPANYFAPSTRQGRNYLYGLSLGTHKDSGWNVEGNVSYFDMDRNRDRVASAVTYDDVGLLTAGDGSRWRTLDLRASHTPTETGTNTHTVSFGYHYDGYRLANASYSLDAWRNGAAGPLTASNGGSTQTQAVYLQDAWQLAERWRLTVGARYEQWRAFGGMRSTATARIGYPERKESHTSPKASLAWSASDTVLLRLSAARAYRFPTVNELFQGTFNGIALVNNDPNLKPENDLSRELSAEWYRENGVARFSVFRSDTRNTLFSQTDTTVFPNVTNVQNVGLVRTRGAEASYDARDVLWQGFDLTANAAYTQATTVRNRRNPASEGKQFYRIPRWRANLVATWRATERLALTLAGRYSGRQYNTLDHSDVNPDTFGGASDFLTFDAKVTWKANDHVDLGAGVDNLTNRRYYVYYPYPSRTWLVEAKFHL</sequence>
<organism evidence="15 16">
    <name type="scientific">Luteibacter jiangsuensis</name>
    <dbReference type="NCBI Taxonomy" id="637577"/>
    <lineage>
        <taxon>Bacteria</taxon>
        <taxon>Pseudomonadati</taxon>
        <taxon>Pseudomonadota</taxon>
        <taxon>Gammaproteobacteria</taxon>
        <taxon>Lysobacterales</taxon>
        <taxon>Rhodanobacteraceae</taxon>
        <taxon>Luteibacter</taxon>
    </lineage>
</organism>
<comment type="subcellular location">
    <subcellularLocation>
        <location evidence="1 10">Cell outer membrane</location>
        <topology evidence="1 10">Multi-pass membrane protein</topology>
    </subcellularLocation>
</comment>
<dbReference type="Gene3D" id="2.40.170.20">
    <property type="entry name" value="TonB-dependent receptor, beta-barrel domain"/>
    <property type="match status" value="1"/>
</dbReference>
<dbReference type="Gene3D" id="2.170.130.10">
    <property type="entry name" value="TonB-dependent receptor, plug domain"/>
    <property type="match status" value="1"/>
</dbReference>
<evidence type="ECO:0000256" key="3">
    <source>
        <dbReference type="ARBA" id="ARBA00022452"/>
    </source>
</evidence>
<keyword evidence="16" id="KW-1185">Reference proteome</keyword>
<keyword evidence="6" id="KW-0406">Ion transport</keyword>
<evidence type="ECO:0000256" key="5">
    <source>
        <dbReference type="ARBA" id="ARBA00022729"/>
    </source>
</evidence>
<keyword evidence="8 10" id="KW-0472">Membrane</keyword>
<protein>
    <submittedName>
        <fullName evidence="15">TonB-dependent receptor</fullName>
    </submittedName>
</protein>
<dbReference type="CDD" id="cd01347">
    <property type="entry name" value="ligand_gated_channel"/>
    <property type="match status" value="1"/>
</dbReference>
<keyword evidence="5 12" id="KW-0732">Signal</keyword>
<name>A0ABX0Q3D3_9GAMM</name>
<evidence type="ECO:0000313" key="16">
    <source>
        <dbReference type="Proteomes" id="UP001429601"/>
    </source>
</evidence>
<comment type="caution">
    <text evidence="15">The sequence shown here is derived from an EMBL/GenBank/DDBJ whole genome shotgun (WGS) entry which is preliminary data.</text>
</comment>
<reference evidence="15 16" key="1">
    <citation type="journal article" date="2011" name="Curr. Microbiol.">
        <title>Luteibacter jiangsuensis sp. nov.: a methamidophos-degrading bacterium isolated from a methamidophos-manufacturing factory.</title>
        <authorList>
            <person name="Wang L."/>
            <person name="Wang G.L."/>
            <person name="Li S.P."/>
            <person name="Jiang J.D."/>
        </authorList>
    </citation>
    <scope>NUCLEOTIDE SEQUENCE [LARGE SCALE GENOMIC DNA]</scope>
    <source>
        <strain evidence="15 16">CGMCC 1.10133</strain>
    </source>
</reference>
<dbReference type="Pfam" id="PF00593">
    <property type="entry name" value="TonB_dep_Rec_b-barrel"/>
    <property type="match status" value="1"/>
</dbReference>
<keyword evidence="7 11" id="KW-0798">TonB box</keyword>
<evidence type="ECO:0000256" key="1">
    <source>
        <dbReference type="ARBA" id="ARBA00004571"/>
    </source>
</evidence>
<evidence type="ECO:0000256" key="6">
    <source>
        <dbReference type="ARBA" id="ARBA00023065"/>
    </source>
</evidence>
<keyword evidence="9 10" id="KW-0998">Cell outer membrane</keyword>
<dbReference type="InterPro" id="IPR036942">
    <property type="entry name" value="Beta-barrel_TonB_sf"/>
</dbReference>